<keyword evidence="4" id="KW-0812">Transmembrane</keyword>
<dbReference type="Gene3D" id="2.170.130.10">
    <property type="entry name" value="TonB-dependent receptor, plug domain"/>
    <property type="match status" value="1"/>
</dbReference>
<feature type="signal peptide" evidence="10">
    <location>
        <begin position="1"/>
        <end position="22"/>
    </location>
</feature>
<keyword evidence="8 12" id="KW-0675">Receptor</keyword>
<evidence type="ECO:0000256" key="8">
    <source>
        <dbReference type="ARBA" id="ARBA00023170"/>
    </source>
</evidence>
<organism evidence="12 13">
    <name type="scientific">Candidatus Alistipes intestinigallinarum</name>
    <dbReference type="NCBI Taxonomy" id="2838440"/>
    <lineage>
        <taxon>Bacteria</taxon>
        <taxon>Pseudomonadati</taxon>
        <taxon>Bacteroidota</taxon>
        <taxon>Bacteroidia</taxon>
        <taxon>Bacteroidales</taxon>
        <taxon>Rikenellaceae</taxon>
        <taxon>Alistipes</taxon>
    </lineage>
</organism>
<feature type="domain" description="TonB-dependent receptor-like beta-barrel" evidence="11">
    <location>
        <begin position="396"/>
        <end position="747"/>
    </location>
</feature>
<dbReference type="PROSITE" id="PS51257">
    <property type="entry name" value="PROKAR_LIPOPROTEIN"/>
    <property type="match status" value="1"/>
</dbReference>
<dbReference type="InterPro" id="IPR000531">
    <property type="entry name" value="Beta-barrel_TonB"/>
</dbReference>
<dbReference type="PANTHER" id="PTHR30069:SF29">
    <property type="entry name" value="HEMOGLOBIN AND HEMOGLOBIN-HAPTOGLOBIN-BINDING PROTEIN 1-RELATED"/>
    <property type="match status" value="1"/>
</dbReference>
<dbReference type="PANTHER" id="PTHR30069">
    <property type="entry name" value="TONB-DEPENDENT OUTER MEMBRANE RECEPTOR"/>
    <property type="match status" value="1"/>
</dbReference>
<dbReference type="AlphaFoldDB" id="A0A9D2CCP4"/>
<dbReference type="Proteomes" id="UP000886844">
    <property type="component" value="Unassembled WGS sequence"/>
</dbReference>
<evidence type="ECO:0000313" key="12">
    <source>
        <dbReference type="EMBL" id="HIY68780.1"/>
    </source>
</evidence>
<dbReference type="SUPFAM" id="SSF56935">
    <property type="entry name" value="Porins"/>
    <property type="match status" value="1"/>
</dbReference>
<dbReference type="EMBL" id="DXDA01000042">
    <property type="protein sequence ID" value="HIY68780.1"/>
    <property type="molecule type" value="Genomic_DNA"/>
</dbReference>
<evidence type="ECO:0000259" key="11">
    <source>
        <dbReference type="Pfam" id="PF00593"/>
    </source>
</evidence>
<evidence type="ECO:0000256" key="6">
    <source>
        <dbReference type="ARBA" id="ARBA00023077"/>
    </source>
</evidence>
<proteinExistence type="predicted"/>
<dbReference type="SUPFAM" id="SSF49464">
    <property type="entry name" value="Carboxypeptidase regulatory domain-like"/>
    <property type="match status" value="1"/>
</dbReference>
<dbReference type="InterPro" id="IPR037066">
    <property type="entry name" value="Plug_dom_sf"/>
</dbReference>
<keyword evidence="2" id="KW-0813">Transport</keyword>
<reference evidence="12" key="1">
    <citation type="journal article" date="2021" name="PeerJ">
        <title>Extensive microbial diversity within the chicken gut microbiome revealed by metagenomics and culture.</title>
        <authorList>
            <person name="Gilroy R."/>
            <person name="Ravi A."/>
            <person name="Getino M."/>
            <person name="Pursley I."/>
            <person name="Horton D.L."/>
            <person name="Alikhan N.F."/>
            <person name="Baker D."/>
            <person name="Gharbi K."/>
            <person name="Hall N."/>
            <person name="Watson M."/>
            <person name="Adriaenssens E.M."/>
            <person name="Foster-Nyarko E."/>
            <person name="Jarju S."/>
            <person name="Secka A."/>
            <person name="Antonio M."/>
            <person name="Oren A."/>
            <person name="Chaudhuri R.R."/>
            <person name="La Ragione R."/>
            <person name="Hildebrand F."/>
            <person name="Pallen M.J."/>
        </authorList>
    </citation>
    <scope>NUCLEOTIDE SEQUENCE</scope>
    <source>
        <strain evidence="12">5134</strain>
    </source>
</reference>
<dbReference type="InterPro" id="IPR039426">
    <property type="entry name" value="TonB-dep_rcpt-like"/>
</dbReference>
<protein>
    <submittedName>
        <fullName evidence="12">TonB-dependent receptor</fullName>
    </submittedName>
</protein>
<comment type="caution">
    <text evidence="12">The sequence shown here is derived from an EMBL/GenBank/DDBJ whole genome shotgun (WGS) entry which is preliminary data.</text>
</comment>
<dbReference type="Gene3D" id="2.60.40.1120">
    <property type="entry name" value="Carboxypeptidase-like, regulatory domain"/>
    <property type="match status" value="1"/>
</dbReference>
<feature type="chain" id="PRO_5039598858" evidence="10">
    <location>
        <begin position="23"/>
        <end position="791"/>
    </location>
</feature>
<name>A0A9D2CCP4_9BACT</name>
<accession>A0A9D2CCP4</accession>
<dbReference type="GO" id="GO:0009279">
    <property type="term" value="C:cell outer membrane"/>
    <property type="evidence" value="ECO:0007669"/>
    <property type="project" value="UniProtKB-SubCell"/>
</dbReference>
<dbReference type="InterPro" id="IPR036942">
    <property type="entry name" value="Beta-barrel_TonB_sf"/>
</dbReference>
<gene>
    <name evidence="12" type="ORF">H9828_05130</name>
</gene>
<dbReference type="InterPro" id="IPR008969">
    <property type="entry name" value="CarboxyPept-like_regulatory"/>
</dbReference>
<keyword evidence="9" id="KW-0998">Cell outer membrane</keyword>
<keyword evidence="7" id="KW-0472">Membrane</keyword>
<evidence type="ECO:0000256" key="9">
    <source>
        <dbReference type="ARBA" id="ARBA00023237"/>
    </source>
</evidence>
<evidence type="ECO:0000256" key="5">
    <source>
        <dbReference type="ARBA" id="ARBA00022729"/>
    </source>
</evidence>
<evidence type="ECO:0000256" key="4">
    <source>
        <dbReference type="ARBA" id="ARBA00022692"/>
    </source>
</evidence>
<evidence type="ECO:0000256" key="1">
    <source>
        <dbReference type="ARBA" id="ARBA00004571"/>
    </source>
</evidence>
<reference evidence="12" key="2">
    <citation type="submission" date="2021-04" db="EMBL/GenBank/DDBJ databases">
        <authorList>
            <person name="Gilroy R."/>
        </authorList>
    </citation>
    <scope>NUCLEOTIDE SEQUENCE</scope>
    <source>
        <strain evidence="12">5134</strain>
    </source>
</reference>
<dbReference type="GO" id="GO:0015344">
    <property type="term" value="F:siderophore uptake transmembrane transporter activity"/>
    <property type="evidence" value="ECO:0007669"/>
    <property type="project" value="TreeGrafter"/>
</dbReference>
<evidence type="ECO:0000313" key="13">
    <source>
        <dbReference type="Proteomes" id="UP000886844"/>
    </source>
</evidence>
<sequence>MKSLKIFLLTSALAAGCGVARAQDLRGVVRDADNQPLVGASVYWAGTTIGASTDAQGAFLLHRVKGYDRLVASYLGYVNDTIRVETGKDRLDFALRAEGVALEDVVVEGNLSGNFVKRDGIMKGEMISFAGLCKMACCNLAESFENSASVTVGYSDAISGARQIKMLGLAGTYTQILDENRPIMHGLSAPYGLSYTPGMWLNSIQVSKGVASVTAGHEAITGQINLEHRKPTDDERLFLNLYLDDELRPEINVSSAFPVTKDKKLTSVVLLHGSMDTDVRKMDHNDDGFRDLPLSDQINVANKWLYAADNGTQIRWGWKFVQENRLGGMLDFKNTAAMRDAMLADWDWQAEEKPMPLYGSHIRNRNANGYFKVGMPVGPAVYDADEQDEMRSNIAFVADFDHFSEDAYFGLNDYDGNQNSLALNLMYNHYFTYRSSLIVGVQAHLDYYREGLLNRTPWIADFQEGDYDLDRNEREAGAYAEYTYAIKEKFSIVAGIRGDYNHYYDRFFVTPRGHLKWNITPSTTFRASAGLGYRSTNLITDNIGVLATGRAIQPVVFRDGKPAVGSFHDIDRMEKALTVGGSLTQTFGLVKEGDATLSIDYFRTQFYNSVVADQEMYADRIVFYNTDGRSYTDTYQVDFSWSPVERLDIFATFRYTDSEMTIRRADGTSARVERPLVSEYKTLLNIQYATKFRRWTFDATAQLNGPARIPTQNADLADSYHSPRYPMFYAQVSRKLGKFDIYVGCENIADYIQKDPILHAENPYSAAFNSMNVWGPLMGRKFYIGMRLNIY</sequence>
<evidence type="ECO:0000256" key="7">
    <source>
        <dbReference type="ARBA" id="ARBA00023136"/>
    </source>
</evidence>
<dbReference type="Gene3D" id="2.40.170.20">
    <property type="entry name" value="TonB-dependent receptor, beta-barrel domain"/>
    <property type="match status" value="1"/>
</dbReference>
<dbReference type="Pfam" id="PF13715">
    <property type="entry name" value="CarbopepD_reg_2"/>
    <property type="match status" value="1"/>
</dbReference>
<dbReference type="Pfam" id="PF00593">
    <property type="entry name" value="TonB_dep_Rec_b-barrel"/>
    <property type="match status" value="1"/>
</dbReference>
<keyword evidence="6" id="KW-0798">TonB box</keyword>
<evidence type="ECO:0000256" key="3">
    <source>
        <dbReference type="ARBA" id="ARBA00022452"/>
    </source>
</evidence>
<comment type="subcellular location">
    <subcellularLocation>
        <location evidence="1">Cell outer membrane</location>
        <topology evidence="1">Multi-pass membrane protein</topology>
    </subcellularLocation>
</comment>
<dbReference type="GO" id="GO:0044718">
    <property type="term" value="P:siderophore transmembrane transport"/>
    <property type="evidence" value="ECO:0007669"/>
    <property type="project" value="TreeGrafter"/>
</dbReference>
<evidence type="ECO:0000256" key="2">
    <source>
        <dbReference type="ARBA" id="ARBA00022448"/>
    </source>
</evidence>
<keyword evidence="3" id="KW-1134">Transmembrane beta strand</keyword>
<evidence type="ECO:0000256" key="10">
    <source>
        <dbReference type="SAM" id="SignalP"/>
    </source>
</evidence>
<keyword evidence="5 10" id="KW-0732">Signal</keyword>